<accession>A0ABT4ZDG8</accession>
<evidence type="ECO:0000256" key="3">
    <source>
        <dbReference type="SAM" id="MobiDB-lite"/>
    </source>
</evidence>
<organism evidence="4 5">
    <name type="scientific">Paracoccus onchidii</name>
    <dbReference type="NCBI Taxonomy" id="3017813"/>
    <lineage>
        <taxon>Bacteria</taxon>
        <taxon>Pseudomonadati</taxon>
        <taxon>Pseudomonadota</taxon>
        <taxon>Alphaproteobacteria</taxon>
        <taxon>Rhodobacterales</taxon>
        <taxon>Paracoccaceae</taxon>
        <taxon>Paracoccus</taxon>
    </lineage>
</organism>
<evidence type="ECO:0000313" key="4">
    <source>
        <dbReference type="EMBL" id="MDB6176761.1"/>
    </source>
</evidence>
<keyword evidence="5" id="KW-1185">Reference proteome</keyword>
<dbReference type="PANTHER" id="PTHR30035">
    <property type="entry name" value="LIPOPROTEIN VACJ-RELATED"/>
    <property type="match status" value="1"/>
</dbReference>
<dbReference type="RefSeq" id="WP_271887884.1">
    <property type="nucleotide sequence ID" value="NZ_JAQBIE010000004.1"/>
</dbReference>
<proteinExistence type="inferred from homology"/>
<protein>
    <submittedName>
        <fullName evidence="4">VacJ family lipoprotein</fullName>
    </submittedName>
</protein>
<dbReference type="EMBL" id="JAQBIE010000004">
    <property type="protein sequence ID" value="MDB6176761.1"/>
    <property type="molecule type" value="Genomic_DNA"/>
</dbReference>
<evidence type="ECO:0000313" key="5">
    <source>
        <dbReference type="Proteomes" id="UP001165641"/>
    </source>
</evidence>
<sequence>MSGCATQPEMQDGILVNDPYEPENRRMHEFNKSLDAKLSGVTPDAASHDQPTRDTARMQPMDLVINMGSNLSLPGKVVNNLLQGRPGPAAGNLSRFVVNSTVGIAGMFDPAGRGMGLNETDTDFGETLAVWGVPEGAYLELPVLGPSTQRDSAGKVIDLVLDPLVYVLTPSQIAVEYGLRIGAKAGDRARFSDSVDSVLRDSADSYAQARLIYLMHRRHDVGEKGADFDPYDDPYAEAGADAGFIDPYGN</sequence>
<evidence type="ECO:0000256" key="1">
    <source>
        <dbReference type="ARBA" id="ARBA00010634"/>
    </source>
</evidence>
<dbReference type="PRINTS" id="PR01805">
    <property type="entry name" value="VACJLIPOPROT"/>
</dbReference>
<dbReference type="InterPro" id="IPR007428">
    <property type="entry name" value="MlaA"/>
</dbReference>
<reference evidence="4" key="1">
    <citation type="submission" date="2022-12" db="EMBL/GenBank/DDBJ databases">
        <title>Paracoccus onchidii sp. nov., isolated from a marine invertebrate from the South China Sea.</title>
        <authorList>
            <person name="Xu S."/>
            <person name="Liu Z."/>
            <person name="Xu Y."/>
        </authorList>
    </citation>
    <scope>NUCLEOTIDE SEQUENCE</scope>
    <source>
        <strain evidence="4">Z330</strain>
    </source>
</reference>
<evidence type="ECO:0000256" key="2">
    <source>
        <dbReference type="ARBA" id="ARBA00022729"/>
    </source>
</evidence>
<keyword evidence="4" id="KW-0449">Lipoprotein</keyword>
<feature type="region of interest" description="Disordered" evidence="3">
    <location>
        <begin position="1"/>
        <end position="20"/>
    </location>
</feature>
<dbReference type="Proteomes" id="UP001165641">
    <property type="component" value="Unassembled WGS sequence"/>
</dbReference>
<dbReference type="PANTHER" id="PTHR30035:SF3">
    <property type="entry name" value="INTERMEMBRANE PHOSPHOLIPID TRANSPORT SYSTEM LIPOPROTEIN MLAA"/>
    <property type="match status" value="1"/>
</dbReference>
<comment type="similarity">
    <text evidence="1">Belongs to the MlaA family.</text>
</comment>
<gene>
    <name evidence="4" type="ORF">PAF17_04485</name>
</gene>
<dbReference type="Pfam" id="PF04333">
    <property type="entry name" value="MlaA"/>
    <property type="match status" value="1"/>
</dbReference>
<comment type="caution">
    <text evidence="4">The sequence shown here is derived from an EMBL/GenBank/DDBJ whole genome shotgun (WGS) entry which is preliminary data.</text>
</comment>
<keyword evidence="2" id="KW-0732">Signal</keyword>
<name>A0ABT4ZDG8_9RHOB</name>